<feature type="non-terminal residue" evidence="2">
    <location>
        <position position="122"/>
    </location>
</feature>
<organism evidence="2">
    <name type="scientific">Cuerna arida</name>
    <dbReference type="NCBI Taxonomy" id="1464854"/>
    <lineage>
        <taxon>Eukaryota</taxon>
        <taxon>Metazoa</taxon>
        <taxon>Ecdysozoa</taxon>
        <taxon>Arthropoda</taxon>
        <taxon>Hexapoda</taxon>
        <taxon>Insecta</taxon>
        <taxon>Pterygota</taxon>
        <taxon>Neoptera</taxon>
        <taxon>Paraneoptera</taxon>
        <taxon>Hemiptera</taxon>
        <taxon>Auchenorrhyncha</taxon>
        <taxon>Membracoidea</taxon>
        <taxon>Cicadellidae</taxon>
        <taxon>Cicadellinae</taxon>
        <taxon>Proconiini</taxon>
        <taxon>Cuerna</taxon>
    </lineage>
</organism>
<feature type="coiled-coil region" evidence="1">
    <location>
        <begin position="54"/>
        <end position="81"/>
    </location>
</feature>
<proteinExistence type="predicted"/>
<dbReference type="AlphaFoldDB" id="A0A1B6EMN1"/>
<evidence type="ECO:0000313" key="2">
    <source>
        <dbReference type="EMBL" id="JAS39195.1"/>
    </source>
</evidence>
<gene>
    <name evidence="2" type="ORF">g.47079</name>
</gene>
<sequence length="122" mass="14238">PMNYRDLITDEPFERKDIVYLQNADDLKKFNLTEFYHVKHNLRVEDNEIEQNDLNRLRNINVETQSTLEELSRTFKEAEKVEEKPEEQADKFNAANYSKGQVAASLTSTVMRLKTSNDAAIL</sequence>
<keyword evidence="1" id="KW-0175">Coiled coil</keyword>
<reference evidence="2" key="1">
    <citation type="submission" date="2015-11" db="EMBL/GenBank/DDBJ databases">
        <title>De novo transcriptome assembly of four potential Pierce s Disease insect vectors from Arizona vineyards.</title>
        <authorList>
            <person name="Tassone E.E."/>
        </authorList>
    </citation>
    <scope>NUCLEOTIDE SEQUENCE</scope>
</reference>
<dbReference type="EMBL" id="GECZ01030574">
    <property type="protein sequence ID" value="JAS39195.1"/>
    <property type="molecule type" value="Transcribed_RNA"/>
</dbReference>
<accession>A0A1B6EMN1</accession>
<name>A0A1B6EMN1_9HEMI</name>
<evidence type="ECO:0000256" key="1">
    <source>
        <dbReference type="SAM" id="Coils"/>
    </source>
</evidence>
<feature type="non-terminal residue" evidence="2">
    <location>
        <position position="1"/>
    </location>
</feature>
<protein>
    <submittedName>
        <fullName evidence="2">Uncharacterized protein</fullName>
    </submittedName>
</protein>